<reference evidence="1 2" key="1">
    <citation type="journal article" date="2015" name="BMC Genomics">
        <title>Insights from the genome of Ophiocordyceps polyrhachis-furcata to pathogenicity and host specificity in insect fungi.</title>
        <authorList>
            <person name="Wichadakul D."/>
            <person name="Kobmoo N."/>
            <person name="Ingsriswang S."/>
            <person name="Tangphatsornruang S."/>
            <person name="Chantasingh D."/>
            <person name="Luangsa-ard J.J."/>
            <person name="Eurwilaichitr L."/>
        </authorList>
    </citation>
    <scope>NUCLEOTIDE SEQUENCE [LARGE SCALE GENOMIC DNA]</scope>
    <source>
        <strain evidence="1 2">BCC 54312</strain>
    </source>
</reference>
<proteinExistence type="predicted"/>
<organism evidence="1 2">
    <name type="scientific">Ophiocordyceps polyrhachis-furcata BCC 54312</name>
    <dbReference type="NCBI Taxonomy" id="1330021"/>
    <lineage>
        <taxon>Eukaryota</taxon>
        <taxon>Fungi</taxon>
        <taxon>Dikarya</taxon>
        <taxon>Ascomycota</taxon>
        <taxon>Pezizomycotina</taxon>
        <taxon>Sordariomycetes</taxon>
        <taxon>Hypocreomycetidae</taxon>
        <taxon>Hypocreales</taxon>
        <taxon>Ophiocordycipitaceae</taxon>
        <taxon>Ophiocordyceps</taxon>
    </lineage>
</organism>
<comment type="caution">
    <text evidence="1">The sequence shown here is derived from an EMBL/GenBank/DDBJ whole genome shotgun (WGS) entry which is preliminary data.</text>
</comment>
<sequence length="60" mass="6429">MSGSLPFGEKREAIQIDAYSAASPETALKSILFTLDREDGFGKGRGVELNPAPFVPYLLG</sequence>
<gene>
    <name evidence="1" type="ORF">L249_1638</name>
</gene>
<accession>A0A367KZN1</accession>
<dbReference type="Proteomes" id="UP000253664">
    <property type="component" value="Unassembled WGS sequence"/>
</dbReference>
<evidence type="ECO:0000313" key="1">
    <source>
        <dbReference type="EMBL" id="RCI07639.1"/>
    </source>
</evidence>
<protein>
    <submittedName>
        <fullName evidence="1">Uncharacterized protein</fullName>
    </submittedName>
</protein>
<name>A0A367KZN1_9HYPO</name>
<evidence type="ECO:0000313" key="2">
    <source>
        <dbReference type="Proteomes" id="UP000253664"/>
    </source>
</evidence>
<dbReference type="AlphaFoldDB" id="A0A367KZN1"/>
<keyword evidence="2" id="KW-1185">Reference proteome</keyword>
<dbReference type="EMBL" id="LKCN02000026">
    <property type="protein sequence ID" value="RCI07639.1"/>
    <property type="molecule type" value="Genomic_DNA"/>
</dbReference>